<gene>
    <name evidence="15" type="ORF">L873DRAFT_1763484</name>
</gene>
<dbReference type="Gene3D" id="3.40.50.1820">
    <property type="entry name" value="alpha/beta hydrolase"/>
    <property type="match status" value="1"/>
</dbReference>
<evidence type="ECO:0000256" key="1">
    <source>
        <dbReference type="ARBA" id="ARBA00004496"/>
    </source>
</evidence>
<dbReference type="FunFam" id="3.40.50.1820:FF:000010">
    <property type="entry name" value="Acyl-protein thioesterase 2"/>
    <property type="match status" value="1"/>
</dbReference>
<dbReference type="Proteomes" id="UP000276215">
    <property type="component" value="Unassembled WGS sequence"/>
</dbReference>
<keyword evidence="13" id="KW-1133">Transmembrane helix</keyword>
<dbReference type="InterPro" id="IPR029058">
    <property type="entry name" value="AB_hydrolase_fold"/>
</dbReference>
<dbReference type="GO" id="GO:0008474">
    <property type="term" value="F:palmitoyl-(protein) hydrolase activity"/>
    <property type="evidence" value="ECO:0007669"/>
    <property type="project" value="UniProtKB-EC"/>
</dbReference>
<evidence type="ECO:0000256" key="4">
    <source>
        <dbReference type="ARBA" id="ARBA00014923"/>
    </source>
</evidence>
<reference evidence="15 16" key="1">
    <citation type="journal article" date="2018" name="Nat. Ecol. Evol.">
        <title>Pezizomycetes genomes reveal the molecular basis of ectomycorrhizal truffle lifestyle.</title>
        <authorList>
            <person name="Murat C."/>
            <person name="Payen T."/>
            <person name="Noel B."/>
            <person name="Kuo A."/>
            <person name="Morin E."/>
            <person name="Chen J."/>
            <person name="Kohler A."/>
            <person name="Krizsan K."/>
            <person name="Balestrini R."/>
            <person name="Da Silva C."/>
            <person name="Montanini B."/>
            <person name="Hainaut M."/>
            <person name="Levati E."/>
            <person name="Barry K.W."/>
            <person name="Belfiori B."/>
            <person name="Cichocki N."/>
            <person name="Clum A."/>
            <person name="Dockter R.B."/>
            <person name="Fauchery L."/>
            <person name="Guy J."/>
            <person name="Iotti M."/>
            <person name="Le Tacon F."/>
            <person name="Lindquist E.A."/>
            <person name="Lipzen A."/>
            <person name="Malagnac F."/>
            <person name="Mello A."/>
            <person name="Molinier V."/>
            <person name="Miyauchi S."/>
            <person name="Poulain J."/>
            <person name="Riccioni C."/>
            <person name="Rubini A."/>
            <person name="Sitrit Y."/>
            <person name="Splivallo R."/>
            <person name="Traeger S."/>
            <person name="Wang M."/>
            <person name="Zifcakova L."/>
            <person name="Wipf D."/>
            <person name="Zambonelli A."/>
            <person name="Paolocci F."/>
            <person name="Nowrousian M."/>
            <person name="Ottonello S."/>
            <person name="Baldrian P."/>
            <person name="Spatafora J.W."/>
            <person name="Henrissat B."/>
            <person name="Nagy L.G."/>
            <person name="Aury J.M."/>
            <person name="Wincker P."/>
            <person name="Grigoriev I.V."/>
            <person name="Bonfante P."/>
            <person name="Martin F.M."/>
        </authorList>
    </citation>
    <scope>NUCLEOTIDE SEQUENCE [LARGE SCALE GENOMIC DNA]</scope>
    <source>
        <strain evidence="15 16">120613-1</strain>
    </source>
</reference>
<evidence type="ECO:0000313" key="16">
    <source>
        <dbReference type="Proteomes" id="UP000276215"/>
    </source>
</evidence>
<comment type="function">
    <text evidence="10">Hydrolyzes fatty acids from S-acylated cysteine residues in proteins with a strong preference for palmitoylated G-alpha proteins over other acyl substrates. Mediates the deacylation of G-alpha proteins such as GPA1 in vivo, but has weak or no activity toward palmitoylated Ras proteins. Has weak lysophospholipase activity in vitro; however such activity may not exist in vivo.</text>
</comment>
<dbReference type="GO" id="GO:0052689">
    <property type="term" value="F:carboxylic ester hydrolase activity"/>
    <property type="evidence" value="ECO:0007669"/>
    <property type="project" value="UniProtKB-KW"/>
</dbReference>
<dbReference type="GO" id="GO:0005737">
    <property type="term" value="C:cytoplasm"/>
    <property type="evidence" value="ECO:0007669"/>
    <property type="project" value="UniProtKB-SubCell"/>
</dbReference>
<evidence type="ECO:0000256" key="11">
    <source>
        <dbReference type="ARBA" id="ARBA00031195"/>
    </source>
</evidence>
<dbReference type="PANTHER" id="PTHR10655">
    <property type="entry name" value="LYSOPHOSPHOLIPASE-RELATED"/>
    <property type="match status" value="1"/>
</dbReference>
<evidence type="ECO:0000256" key="6">
    <source>
        <dbReference type="ARBA" id="ARBA00022490"/>
    </source>
</evidence>
<evidence type="ECO:0000256" key="13">
    <source>
        <dbReference type="SAM" id="Phobius"/>
    </source>
</evidence>
<evidence type="ECO:0000256" key="7">
    <source>
        <dbReference type="ARBA" id="ARBA00022801"/>
    </source>
</evidence>
<evidence type="ECO:0000313" key="15">
    <source>
        <dbReference type="EMBL" id="RPB01759.1"/>
    </source>
</evidence>
<organism evidence="15 16">
    <name type="scientific">Choiromyces venosus 120613-1</name>
    <dbReference type="NCBI Taxonomy" id="1336337"/>
    <lineage>
        <taxon>Eukaryota</taxon>
        <taxon>Fungi</taxon>
        <taxon>Dikarya</taxon>
        <taxon>Ascomycota</taxon>
        <taxon>Pezizomycotina</taxon>
        <taxon>Pezizomycetes</taxon>
        <taxon>Pezizales</taxon>
        <taxon>Tuberaceae</taxon>
        <taxon>Choiromyces</taxon>
    </lineage>
</organism>
<proteinExistence type="inferred from homology"/>
<keyword evidence="9" id="KW-0443">Lipid metabolism</keyword>
<protein>
    <recommendedName>
        <fullName evidence="4">Acyl-protein thioesterase 1</fullName>
        <ecNumber evidence="3">3.1.2.22</ecNumber>
    </recommendedName>
    <alternativeName>
        <fullName evidence="11">Palmitoyl-protein hydrolase</fullName>
    </alternativeName>
</protein>
<keyword evidence="16" id="KW-1185">Reference proteome</keyword>
<comment type="catalytic activity">
    <reaction evidence="12">
        <text>S-hexadecanoyl-L-cysteinyl-[protein] + H2O = L-cysteinyl-[protein] + hexadecanoate + H(+)</text>
        <dbReference type="Rhea" id="RHEA:19233"/>
        <dbReference type="Rhea" id="RHEA-COMP:10131"/>
        <dbReference type="Rhea" id="RHEA-COMP:11032"/>
        <dbReference type="ChEBI" id="CHEBI:7896"/>
        <dbReference type="ChEBI" id="CHEBI:15377"/>
        <dbReference type="ChEBI" id="CHEBI:15378"/>
        <dbReference type="ChEBI" id="CHEBI:29950"/>
        <dbReference type="ChEBI" id="CHEBI:74151"/>
        <dbReference type="EC" id="3.1.2.22"/>
    </reaction>
</comment>
<dbReference type="SUPFAM" id="SSF53474">
    <property type="entry name" value="alpha/beta-Hydrolases"/>
    <property type="match status" value="1"/>
</dbReference>
<keyword evidence="7" id="KW-0378">Hydrolase</keyword>
<sequence length="290" mass="31742">MPFITSYLTPLYLLSLVITAISHLCYYSAFTPLSLINYTSPLEEVKIITTPISAFTSASTAMTSAAAIVVPAATKHTATFIFLHGLGDSGAGWSSVSENFRLRRKFDECSFIFPHAPMIPISLNMGMRMPGWFDIVSLTDILASEDETGILGSARNIHAIIQEQINKGIASERIILGGFSQGGALALLAGLTSEHKLGGIVGLSTWLPLHRNIESLVSEANKKTDIFLAHGELDGVVRYRWGKLTEALLRDKLGHNVEWHSFPLLEHSADPQEISDMEKWLHARLPPTSS</sequence>
<keyword evidence="5" id="KW-0719">Serine esterase</keyword>
<evidence type="ECO:0000256" key="10">
    <source>
        <dbReference type="ARBA" id="ARBA00029392"/>
    </source>
</evidence>
<name>A0A3N4JXM3_9PEZI</name>
<comment type="similarity">
    <text evidence="2">Belongs to the AB hydrolase superfamily. AB hydrolase 2 family.</text>
</comment>
<evidence type="ECO:0000259" key="14">
    <source>
        <dbReference type="Pfam" id="PF02230"/>
    </source>
</evidence>
<dbReference type="Pfam" id="PF02230">
    <property type="entry name" value="Abhydrolase_2"/>
    <property type="match status" value="1"/>
</dbReference>
<feature type="domain" description="Phospholipase/carboxylesterase/thioesterase" evidence="14">
    <location>
        <begin position="67"/>
        <end position="282"/>
    </location>
</feature>
<dbReference type="PANTHER" id="PTHR10655:SF17">
    <property type="entry name" value="LYSOPHOSPHOLIPASE-LIKE PROTEIN 1"/>
    <property type="match status" value="1"/>
</dbReference>
<dbReference type="GO" id="GO:0006631">
    <property type="term" value="P:fatty acid metabolic process"/>
    <property type="evidence" value="ECO:0007669"/>
    <property type="project" value="UniProtKB-KW"/>
</dbReference>
<keyword evidence="13" id="KW-0812">Transmembrane</keyword>
<accession>A0A3N4JXM3</accession>
<comment type="subcellular location">
    <subcellularLocation>
        <location evidence="1">Cytoplasm</location>
    </subcellularLocation>
</comment>
<evidence type="ECO:0000256" key="2">
    <source>
        <dbReference type="ARBA" id="ARBA00006499"/>
    </source>
</evidence>
<feature type="transmembrane region" description="Helical" evidence="13">
    <location>
        <begin position="12"/>
        <end position="30"/>
    </location>
</feature>
<evidence type="ECO:0000256" key="12">
    <source>
        <dbReference type="ARBA" id="ARBA00047337"/>
    </source>
</evidence>
<dbReference type="InterPro" id="IPR050565">
    <property type="entry name" value="LYPA1-2/EST-like"/>
</dbReference>
<dbReference type="EMBL" id="ML120371">
    <property type="protein sequence ID" value="RPB01759.1"/>
    <property type="molecule type" value="Genomic_DNA"/>
</dbReference>
<keyword evidence="6" id="KW-0963">Cytoplasm</keyword>
<evidence type="ECO:0000256" key="9">
    <source>
        <dbReference type="ARBA" id="ARBA00023098"/>
    </source>
</evidence>
<dbReference type="OrthoDB" id="2418081at2759"/>
<dbReference type="STRING" id="1336337.A0A3N4JXM3"/>
<evidence type="ECO:0000256" key="8">
    <source>
        <dbReference type="ARBA" id="ARBA00022832"/>
    </source>
</evidence>
<dbReference type="InterPro" id="IPR003140">
    <property type="entry name" value="PLipase/COase/thioEstase"/>
</dbReference>
<dbReference type="AlphaFoldDB" id="A0A3N4JXM3"/>
<dbReference type="EC" id="3.1.2.22" evidence="3"/>
<keyword evidence="8" id="KW-0276">Fatty acid metabolism</keyword>
<evidence type="ECO:0000256" key="5">
    <source>
        <dbReference type="ARBA" id="ARBA00022487"/>
    </source>
</evidence>
<evidence type="ECO:0000256" key="3">
    <source>
        <dbReference type="ARBA" id="ARBA00012423"/>
    </source>
</evidence>
<keyword evidence="13" id="KW-0472">Membrane</keyword>